<dbReference type="Proteomes" id="UP000011014">
    <property type="component" value="Unassembled WGS sequence"/>
</dbReference>
<dbReference type="AlphaFoldDB" id="E4YS25"/>
<accession>E4YS25</accession>
<reference evidence="1" key="1">
    <citation type="journal article" date="2010" name="Science">
        <title>Plasticity of animal genome architecture unmasked by rapid evolution of a pelagic tunicate.</title>
        <authorList>
            <person name="Denoeud F."/>
            <person name="Henriet S."/>
            <person name="Mungpakdee S."/>
            <person name="Aury J.M."/>
            <person name="Da Silva C."/>
            <person name="Brinkmann H."/>
            <person name="Mikhaleva J."/>
            <person name="Olsen L.C."/>
            <person name="Jubin C."/>
            <person name="Canestro C."/>
            <person name="Bouquet J.M."/>
            <person name="Danks G."/>
            <person name="Poulain J."/>
            <person name="Campsteijn C."/>
            <person name="Adamski M."/>
            <person name="Cross I."/>
            <person name="Yadetie F."/>
            <person name="Muffato M."/>
            <person name="Louis A."/>
            <person name="Butcher S."/>
            <person name="Tsagkogeorga G."/>
            <person name="Konrad A."/>
            <person name="Singh S."/>
            <person name="Jensen M.F."/>
            <person name="Cong E.H."/>
            <person name="Eikeseth-Otteraa H."/>
            <person name="Noel B."/>
            <person name="Anthouard V."/>
            <person name="Porcel B.M."/>
            <person name="Kachouri-Lafond R."/>
            <person name="Nishino A."/>
            <person name="Ugolini M."/>
            <person name="Chourrout P."/>
            <person name="Nishida H."/>
            <person name="Aasland R."/>
            <person name="Huzurbazar S."/>
            <person name="Westhof E."/>
            <person name="Delsuc F."/>
            <person name="Lehrach H."/>
            <person name="Reinhardt R."/>
            <person name="Weissenbach J."/>
            <person name="Roy S.W."/>
            <person name="Artiguenave F."/>
            <person name="Postlethwait J.H."/>
            <person name="Manak J.R."/>
            <person name="Thompson E.M."/>
            <person name="Jaillon O."/>
            <person name="Du Pasquier L."/>
            <person name="Boudinot P."/>
            <person name="Liberles D.A."/>
            <person name="Volff J.N."/>
            <person name="Philippe H."/>
            <person name="Lenhard B."/>
            <person name="Roest Crollius H."/>
            <person name="Wincker P."/>
            <person name="Chourrout D."/>
        </authorList>
    </citation>
    <scope>NUCLEOTIDE SEQUENCE [LARGE SCALE GENOMIC DNA]</scope>
</reference>
<sequence length="108" mass="12315">MLARVEWDGSRTIFLPSFRLAAAPAPLFPAHFRKDPEDELVNLEPVDRAKADVEEPIDNAAMEEIVEEDDEAEESDPESEVEFDAEFEPAQLEVADNQLFILREKEDQ</sequence>
<name>E4YS25_OIKDI</name>
<gene>
    <name evidence="1" type="ORF">GSOID_T00031781001</name>
</gene>
<proteinExistence type="predicted"/>
<dbReference type="EMBL" id="FN655171">
    <property type="protein sequence ID" value="CBY38267.1"/>
    <property type="molecule type" value="Genomic_DNA"/>
</dbReference>
<organism evidence="1">
    <name type="scientific">Oikopleura dioica</name>
    <name type="common">Tunicate</name>
    <dbReference type="NCBI Taxonomy" id="34765"/>
    <lineage>
        <taxon>Eukaryota</taxon>
        <taxon>Metazoa</taxon>
        <taxon>Chordata</taxon>
        <taxon>Tunicata</taxon>
        <taxon>Appendicularia</taxon>
        <taxon>Copelata</taxon>
        <taxon>Oikopleuridae</taxon>
        <taxon>Oikopleura</taxon>
    </lineage>
</organism>
<protein>
    <submittedName>
        <fullName evidence="1">Uncharacterized protein</fullName>
    </submittedName>
</protein>
<evidence type="ECO:0000313" key="1">
    <source>
        <dbReference type="EMBL" id="CBY38267.1"/>
    </source>
</evidence>